<accession>A0A444X7U8</accession>
<organism evidence="1 2">
    <name type="scientific">Arachis hypogaea</name>
    <name type="common">Peanut</name>
    <dbReference type="NCBI Taxonomy" id="3818"/>
    <lineage>
        <taxon>Eukaryota</taxon>
        <taxon>Viridiplantae</taxon>
        <taxon>Streptophyta</taxon>
        <taxon>Embryophyta</taxon>
        <taxon>Tracheophyta</taxon>
        <taxon>Spermatophyta</taxon>
        <taxon>Magnoliopsida</taxon>
        <taxon>eudicotyledons</taxon>
        <taxon>Gunneridae</taxon>
        <taxon>Pentapetalae</taxon>
        <taxon>rosids</taxon>
        <taxon>fabids</taxon>
        <taxon>Fabales</taxon>
        <taxon>Fabaceae</taxon>
        <taxon>Papilionoideae</taxon>
        <taxon>50 kb inversion clade</taxon>
        <taxon>dalbergioids sensu lato</taxon>
        <taxon>Dalbergieae</taxon>
        <taxon>Pterocarpus clade</taxon>
        <taxon>Arachis</taxon>
    </lineage>
</organism>
<gene>
    <name evidence="1" type="ORF">Ahy_B10g105367</name>
</gene>
<name>A0A444X7U8_ARAHY</name>
<dbReference type="Proteomes" id="UP000289738">
    <property type="component" value="Chromosome B10"/>
</dbReference>
<dbReference type="AlphaFoldDB" id="A0A444X7U8"/>
<protein>
    <submittedName>
        <fullName evidence="1">Uncharacterized protein</fullName>
    </submittedName>
</protein>
<evidence type="ECO:0000313" key="1">
    <source>
        <dbReference type="EMBL" id="RYQ85767.1"/>
    </source>
</evidence>
<sequence>MFSTHNVAGPLTVGQQSHLPYYPLVDTIKLVLRQSYHFKSLYRKVWTAKQKAVAQIYCDLDESYNKVPRLLEALQSCYLGTIVI</sequence>
<reference evidence="1 2" key="1">
    <citation type="submission" date="2019-01" db="EMBL/GenBank/DDBJ databases">
        <title>Sequencing of cultivated peanut Arachis hypogaea provides insights into genome evolution and oil improvement.</title>
        <authorList>
            <person name="Chen X."/>
        </authorList>
    </citation>
    <scope>NUCLEOTIDE SEQUENCE [LARGE SCALE GENOMIC DNA]</scope>
    <source>
        <strain evidence="2">cv. Fuhuasheng</strain>
        <tissue evidence="1">Leaves</tissue>
    </source>
</reference>
<proteinExistence type="predicted"/>
<dbReference type="EMBL" id="SDMP01000020">
    <property type="protein sequence ID" value="RYQ85767.1"/>
    <property type="molecule type" value="Genomic_DNA"/>
</dbReference>
<comment type="caution">
    <text evidence="1">The sequence shown here is derived from an EMBL/GenBank/DDBJ whole genome shotgun (WGS) entry which is preliminary data.</text>
</comment>
<keyword evidence="2" id="KW-1185">Reference proteome</keyword>
<evidence type="ECO:0000313" key="2">
    <source>
        <dbReference type="Proteomes" id="UP000289738"/>
    </source>
</evidence>